<dbReference type="EMBL" id="AP024718">
    <property type="protein sequence ID" value="BCX88665.1"/>
    <property type="molecule type" value="Genomic_DNA"/>
</dbReference>
<proteinExistence type="predicted"/>
<name>A0AAU9C883_9GAMM</name>
<protein>
    <recommendedName>
        <fullName evidence="3">HopJ type III effector protein</fullName>
    </recommendedName>
</protein>
<dbReference type="InterPro" id="IPR038604">
    <property type="entry name" value="HopJ_sf"/>
</dbReference>
<keyword evidence="2" id="KW-1185">Reference proteome</keyword>
<evidence type="ECO:0000313" key="1">
    <source>
        <dbReference type="EMBL" id="BCX88665.1"/>
    </source>
</evidence>
<gene>
    <name evidence="1" type="ORF">MIN45_P1034</name>
</gene>
<evidence type="ECO:0008006" key="3">
    <source>
        <dbReference type="Google" id="ProtNLM"/>
    </source>
</evidence>
<evidence type="ECO:0000313" key="2">
    <source>
        <dbReference type="Proteomes" id="UP001321450"/>
    </source>
</evidence>
<reference evidence="2" key="1">
    <citation type="journal article" date="2024" name="Int. J. Syst. Evol. Microbiol.">
        <title>Methylomarinovum tepidoasis sp. nov., a moderately thermophilic methanotroph of the family Methylothermaceae isolated from a deep-sea hydrothermal field.</title>
        <authorList>
            <person name="Hirayama H."/>
            <person name="Takaki Y."/>
            <person name="Abe M."/>
            <person name="Miyazaki M."/>
            <person name="Uematsu K."/>
            <person name="Matsui Y."/>
            <person name="Takai K."/>
        </authorList>
    </citation>
    <scope>NUCLEOTIDE SEQUENCE [LARGE SCALE GENOMIC DNA]</scope>
    <source>
        <strain evidence="2">IN45</strain>
    </source>
</reference>
<dbReference type="Pfam" id="PF08888">
    <property type="entry name" value="HopJ"/>
    <property type="match status" value="1"/>
</dbReference>
<sequence length="119" mass="13540">MTMTPRRLIDRIRQGDEVAFADVLEAIAAHYHYTPTAFANGLGARRFVNAAGENEGSCKVFAFARLHGLEEAETLRLFGEHYRHVLDTPTGTDHRNIRTFMADGWKGIEFFGEAFRPRR</sequence>
<organism evidence="1 2">
    <name type="scientific">Methylomarinovum tepidoasis</name>
    <dbReference type="NCBI Taxonomy" id="2840183"/>
    <lineage>
        <taxon>Bacteria</taxon>
        <taxon>Pseudomonadati</taxon>
        <taxon>Pseudomonadota</taxon>
        <taxon>Gammaproteobacteria</taxon>
        <taxon>Methylococcales</taxon>
        <taxon>Methylothermaceae</taxon>
        <taxon>Methylomarinovum</taxon>
    </lineage>
</organism>
<dbReference type="KEGG" id="meiy:MIN45_P1034"/>
<dbReference type="InterPro" id="IPR014984">
    <property type="entry name" value="HopJ"/>
</dbReference>
<dbReference type="Proteomes" id="UP001321450">
    <property type="component" value="Chromosome"/>
</dbReference>
<dbReference type="AlphaFoldDB" id="A0AAU9C883"/>
<accession>A0AAU9C883</accession>
<dbReference type="Gene3D" id="3.20.160.10">
    <property type="entry name" value="vpa0580 domain like"/>
    <property type="match status" value="1"/>
</dbReference>